<dbReference type="GO" id="GO:0016020">
    <property type="term" value="C:membrane"/>
    <property type="evidence" value="ECO:0007669"/>
    <property type="project" value="UniProtKB-SubCell"/>
</dbReference>
<reference evidence="8 10" key="1">
    <citation type="submission" date="2020-01" db="EMBL/GenBank/DDBJ databases">
        <authorList>
            <consortium name="DOE Joint Genome Institute"/>
            <person name="Haridas S."/>
            <person name="Albert R."/>
            <person name="Binder M."/>
            <person name="Bloem J."/>
            <person name="Labutti K."/>
            <person name="Salamov A."/>
            <person name="Andreopoulos B."/>
            <person name="Baker S.E."/>
            <person name="Barry K."/>
            <person name="Bills G."/>
            <person name="Bluhm B.H."/>
            <person name="Cannon C."/>
            <person name="Castanera R."/>
            <person name="Culley D.E."/>
            <person name="Daum C."/>
            <person name="Ezra D."/>
            <person name="Gonzalez J.B."/>
            <person name="Henrissat B."/>
            <person name="Kuo A."/>
            <person name="Liang C."/>
            <person name="Lipzen A."/>
            <person name="Lutzoni F."/>
            <person name="Magnuson J."/>
            <person name="Mondo S."/>
            <person name="Nolan M."/>
            <person name="Ohm R."/>
            <person name="Pangilinan J."/>
            <person name="Park H.-J."/>
            <person name="Ramirez L."/>
            <person name="Alfaro M."/>
            <person name="Sun H."/>
            <person name="Tritt A."/>
            <person name="Yoshinaga Y."/>
            <person name="Zwiers L.-H."/>
            <person name="Turgeon B.G."/>
            <person name="Goodwin S.B."/>
            <person name="Spatafora J.W."/>
            <person name="Crous P.W."/>
            <person name="Grigoriev I.V."/>
        </authorList>
    </citation>
    <scope>NUCLEOTIDE SEQUENCE</scope>
    <source>
        <strain evidence="8 10">CBS 781.70</strain>
    </source>
</reference>
<reference evidence="10" key="2">
    <citation type="submission" date="2020-04" db="EMBL/GenBank/DDBJ databases">
        <authorList>
            <consortium name="NCBI Genome Project"/>
        </authorList>
    </citation>
    <scope>NUCLEOTIDE SEQUENCE</scope>
    <source>
        <strain evidence="10">CBS 781.70</strain>
    </source>
</reference>
<evidence type="ECO:0000256" key="6">
    <source>
        <dbReference type="ARBA" id="ARBA00023136"/>
    </source>
</evidence>
<evidence type="ECO:0000313" key="8">
    <source>
        <dbReference type="EMBL" id="KAF1815682.1"/>
    </source>
</evidence>
<evidence type="ECO:0000256" key="3">
    <source>
        <dbReference type="ARBA" id="ARBA00022692"/>
    </source>
</evidence>
<organism evidence="8">
    <name type="scientific">Eremomyces bilateralis CBS 781.70</name>
    <dbReference type="NCBI Taxonomy" id="1392243"/>
    <lineage>
        <taxon>Eukaryota</taxon>
        <taxon>Fungi</taxon>
        <taxon>Dikarya</taxon>
        <taxon>Ascomycota</taxon>
        <taxon>Pezizomycotina</taxon>
        <taxon>Dothideomycetes</taxon>
        <taxon>Dothideomycetes incertae sedis</taxon>
        <taxon>Eremomycetales</taxon>
        <taxon>Eremomycetaceae</taxon>
        <taxon>Eremomyces</taxon>
    </lineage>
</organism>
<name>A0A6G1GCG0_9PEZI</name>
<keyword evidence="3 7" id="KW-0812">Transmembrane</keyword>
<reference evidence="10" key="3">
    <citation type="submission" date="2025-04" db="UniProtKB">
        <authorList>
            <consortium name="RefSeq"/>
        </authorList>
    </citation>
    <scope>IDENTIFICATION</scope>
    <source>
        <strain evidence="10">CBS 781.70</strain>
    </source>
</reference>
<sequence>MYGRLQFVSPTRIWSLCLIFPLLATVYLFSTSGTHWSGVAKSTDPLLGASGQKSQPRPPNPPKDDYCDRFPDPGNVVISVRTGATEAMDKLPTILTTYLQCAKHVILFSDMEQWIMGQHVHDALERVAPSIRDSRPEFELYRKQQELKRQNRMHEIPSLRDMKEGDKSAAWILDKYKHLHTIQRTWELYPDMDWYVFLEADTYLVWANLLAYLSTLDATKTTYFGSLSLINDLGFAHGGSGYFFSKPTISNLTVDHPGAAAEWDQKLSDECCGDFTASRAFADVGIELKSVWPIIQGESLDTIPFGPDYWCKPVVTMHHVQPTEARKLYDFERHRAHYKKPLSFSELFTDLEFPVIISSREDWDNLSENKEFTTDTLEACRAACHDADDCFQFHFNGELCRLHDRIRMGTRKDPEGEKRWTSEWRVDKINKWVKNNLPCKMKKPWET</sequence>
<accession>A0A6G1GCG0</accession>
<evidence type="ECO:0000256" key="2">
    <source>
        <dbReference type="ARBA" id="ARBA00006462"/>
    </source>
</evidence>
<dbReference type="AlphaFoldDB" id="A0A6G1GCG0"/>
<dbReference type="Proteomes" id="UP000504638">
    <property type="component" value="Unplaced"/>
</dbReference>
<evidence type="ECO:0000256" key="7">
    <source>
        <dbReference type="SAM" id="Phobius"/>
    </source>
</evidence>
<keyword evidence="4" id="KW-0735">Signal-anchor</keyword>
<gene>
    <name evidence="8 10" type="ORF">P152DRAFT_479574</name>
</gene>
<evidence type="ECO:0000313" key="10">
    <source>
        <dbReference type="RefSeq" id="XP_033537313.1"/>
    </source>
</evidence>
<dbReference type="PANTHER" id="PTHR23033">
    <property type="entry name" value="BETA1,3-GALACTOSYLTRANSFERASE"/>
    <property type="match status" value="1"/>
</dbReference>
<dbReference type="PANTHER" id="PTHR23033:SF40">
    <property type="entry name" value="APPLE DOMAIN-CONTAINING PROTEIN"/>
    <property type="match status" value="1"/>
</dbReference>
<feature type="transmembrane region" description="Helical" evidence="7">
    <location>
        <begin position="12"/>
        <end position="30"/>
    </location>
</feature>
<comment type="similarity">
    <text evidence="2">Belongs to the glycosyltransferase 31 family. Beta3-Gal-T subfamily.</text>
</comment>
<comment type="subcellular location">
    <subcellularLocation>
        <location evidence="1">Membrane</location>
        <topology evidence="1">Single-pass type II membrane protein</topology>
    </subcellularLocation>
</comment>
<dbReference type="Gene3D" id="3.90.550.50">
    <property type="match status" value="1"/>
</dbReference>
<dbReference type="EMBL" id="ML975151">
    <property type="protein sequence ID" value="KAF1815682.1"/>
    <property type="molecule type" value="Genomic_DNA"/>
</dbReference>
<keyword evidence="6 7" id="KW-0472">Membrane</keyword>
<dbReference type="RefSeq" id="XP_033537313.1">
    <property type="nucleotide sequence ID" value="XM_033681724.1"/>
</dbReference>
<protein>
    <recommendedName>
        <fullName evidence="11">Glycosyltransferase family 31 protein</fullName>
    </recommendedName>
</protein>
<evidence type="ECO:0000256" key="4">
    <source>
        <dbReference type="ARBA" id="ARBA00022968"/>
    </source>
</evidence>
<dbReference type="InterPro" id="IPR026050">
    <property type="entry name" value="C1GALT1/C1GALT1_chp1"/>
</dbReference>
<dbReference type="GeneID" id="54422294"/>
<keyword evidence="9" id="KW-1185">Reference proteome</keyword>
<keyword evidence="5 7" id="KW-1133">Transmembrane helix</keyword>
<evidence type="ECO:0008006" key="11">
    <source>
        <dbReference type="Google" id="ProtNLM"/>
    </source>
</evidence>
<dbReference type="OrthoDB" id="414175at2759"/>
<evidence type="ECO:0000256" key="1">
    <source>
        <dbReference type="ARBA" id="ARBA00004606"/>
    </source>
</evidence>
<evidence type="ECO:0000313" key="9">
    <source>
        <dbReference type="Proteomes" id="UP000504638"/>
    </source>
</evidence>
<proteinExistence type="inferred from homology"/>
<evidence type="ECO:0000256" key="5">
    <source>
        <dbReference type="ARBA" id="ARBA00022989"/>
    </source>
</evidence>